<evidence type="ECO:0008006" key="4">
    <source>
        <dbReference type="Google" id="ProtNLM"/>
    </source>
</evidence>
<proteinExistence type="predicted"/>
<dbReference type="Proteomes" id="UP001244640">
    <property type="component" value="Unassembled WGS sequence"/>
</dbReference>
<name>A0ABU0U2G1_9SPHI</name>
<gene>
    <name evidence="2" type="ORF">QE382_001114</name>
</gene>
<evidence type="ECO:0000313" key="3">
    <source>
        <dbReference type="Proteomes" id="UP001244640"/>
    </source>
</evidence>
<dbReference type="EMBL" id="JAUTBA010000001">
    <property type="protein sequence ID" value="MDQ1149130.1"/>
    <property type="molecule type" value="Genomic_DNA"/>
</dbReference>
<accession>A0ABU0U2G1</accession>
<keyword evidence="1" id="KW-0472">Membrane</keyword>
<sequence length="67" mass="7409">MILILKKKLKRIKNVLLILAVTGLISGLFLRAAHKLYFAGTTLLFVSFSSLAILILLGLIVPFLKKT</sequence>
<organism evidence="2 3">
    <name type="scientific">Sphingobacterium zeae</name>
    <dbReference type="NCBI Taxonomy" id="1776859"/>
    <lineage>
        <taxon>Bacteria</taxon>
        <taxon>Pseudomonadati</taxon>
        <taxon>Bacteroidota</taxon>
        <taxon>Sphingobacteriia</taxon>
        <taxon>Sphingobacteriales</taxon>
        <taxon>Sphingobacteriaceae</taxon>
        <taxon>Sphingobacterium</taxon>
    </lineage>
</organism>
<reference evidence="2 3" key="1">
    <citation type="submission" date="2023-07" db="EMBL/GenBank/DDBJ databases">
        <title>Functional and genomic diversity of the sorghum phyllosphere microbiome.</title>
        <authorList>
            <person name="Shade A."/>
        </authorList>
    </citation>
    <scope>NUCLEOTIDE SEQUENCE [LARGE SCALE GENOMIC DNA]</scope>
    <source>
        <strain evidence="2 3">SORGH_AS_0892</strain>
    </source>
</reference>
<feature type="transmembrane region" description="Helical" evidence="1">
    <location>
        <begin position="12"/>
        <end position="30"/>
    </location>
</feature>
<feature type="transmembrane region" description="Helical" evidence="1">
    <location>
        <begin position="36"/>
        <end position="64"/>
    </location>
</feature>
<comment type="caution">
    <text evidence="2">The sequence shown here is derived from an EMBL/GenBank/DDBJ whole genome shotgun (WGS) entry which is preliminary data.</text>
</comment>
<keyword evidence="3" id="KW-1185">Reference proteome</keyword>
<keyword evidence="1" id="KW-1133">Transmembrane helix</keyword>
<protein>
    <recommendedName>
        <fullName evidence="4">Gliding motility protein GldL</fullName>
    </recommendedName>
</protein>
<evidence type="ECO:0000313" key="2">
    <source>
        <dbReference type="EMBL" id="MDQ1149130.1"/>
    </source>
</evidence>
<evidence type="ECO:0000256" key="1">
    <source>
        <dbReference type="SAM" id="Phobius"/>
    </source>
</evidence>
<keyword evidence="1" id="KW-0812">Transmembrane</keyword>